<name>A0A663DN88_AQUCH</name>
<evidence type="ECO:0000313" key="2">
    <source>
        <dbReference type="Ensembl" id="ENSACCP00020001355.1"/>
    </source>
</evidence>
<dbReference type="GeneTree" id="ENSGT00940000162662"/>
<evidence type="ECO:0000313" key="3">
    <source>
        <dbReference type="Proteomes" id="UP000472275"/>
    </source>
</evidence>
<reference evidence="2" key="1">
    <citation type="submission" date="2025-08" db="UniProtKB">
        <authorList>
            <consortium name="Ensembl"/>
        </authorList>
    </citation>
    <scope>IDENTIFICATION</scope>
</reference>
<dbReference type="PROSITE" id="PS51468">
    <property type="entry name" value="VIT"/>
    <property type="match status" value="1"/>
</dbReference>
<evidence type="ECO:0000259" key="1">
    <source>
        <dbReference type="PROSITE" id="PS51468"/>
    </source>
</evidence>
<dbReference type="Pfam" id="PF13768">
    <property type="entry name" value="VWA_3"/>
    <property type="match status" value="1"/>
</dbReference>
<feature type="domain" description="VIT" evidence="1">
    <location>
        <begin position="8"/>
        <end position="136"/>
    </location>
</feature>
<organism evidence="2 3">
    <name type="scientific">Aquila chrysaetos chrysaetos</name>
    <dbReference type="NCBI Taxonomy" id="223781"/>
    <lineage>
        <taxon>Eukaryota</taxon>
        <taxon>Metazoa</taxon>
        <taxon>Chordata</taxon>
        <taxon>Craniata</taxon>
        <taxon>Vertebrata</taxon>
        <taxon>Euteleostomi</taxon>
        <taxon>Archelosauria</taxon>
        <taxon>Archosauria</taxon>
        <taxon>Dinosauria</taxon>
        <taxon>Saurischia</taxon>
        <taxon>Theropoda</taxon>
        <taxon>Coelurosauria</taxon>
        <taxon>Aves</taxon>
        <taxon>Neognathae</taxon>
        <taxon>Neoaves</taxon>
        <taxon>Telluraves</taxon>
        <taxon>Accipitrimorphae</taxon>
        <taxon>Accipitriformes</taxon>
        <taxon>Accipitridae</taxon>
        <taxon>Accipitrinae</taxon>
        <taxon>Aquila</taxon>
    </lineage>
</organism>
<dbReference type="Pfam" id="PF08487">
    <property type="entry name" value="VIT"/>
    <property type="match status" value="1"/>
</dbReference>
<dbReference type="Ensembl" id="ENSACCT00020001402.1">
    <property type="protein sequence ID" value="ENSACCP00020001355.1"/>
    <property type="gene ID" value="ENSACCG00020000949.1"/>
</dbReference>
<proteinExistence type="predicted"/>
<dbReference type="PANTHER" id="PTHR45737:SF6">
    <property type="entry name" value="VON WILLEBRAND FACTOR A DOMAIN-CONTAINING PROTEIN 5A"/>
    <property type="match status" value="1"/>
</dbReference>
<dbReference type="AlphaFoldDB" id="A0A663DN88"/>
<dbReference type="PANTHER" id="PTHR45737">
    <property type="entry name" value="VON WILLEBRAND FACTOR A DOMAIN-CONTAINING PROTEIN 5A"/>
    <property type="match status" value="1"/>
</dbReference>
<dbReference type="InterPro" id="IPR013694">
    <property type="entry name" value="VIT"/>
</dbReference>
<accession>A0A663DN88</accession>
<reference evidence="2" key="2">
    <citation type="submission" date="2025-09" db="UniProtKB">
        <authorList>
            <consortium name="Ensembl"/>
        </authorList>
    </citation>
    <scope>IDENTIFICATION</scope>
</reference>
<dbReference type="SMART" id="SM00609">
    <property type="entry name" value="VIT"/>
    <property type="match status" value="1"/>
</dbReference>
<dbReference type="InterPro" id="IPR002035">
    <property type="entry name" value="VWF_A"/>
</dbReference>
<protein>
    <recommendedName>
        <fullName evidence="1">VIT domain-containing protein</fullName>
    </recommendedName>
</protein>
<dbReference type="InParanoid" id="A0A663DN88"/>
<dbReference type="Proteomes" id="UP000472275">
    <property type="component" value="Chromosome 8"/>
</dbReference>
<sequence>MVAPAPTSEIRSGGLRSCRAPPAICMKLINVTIQDFVADVVSELFFRNVEPVSKETMFIFPVDSNTVVHSFYATMGDTRIEAMLWEKEEQLCKATAGMENLRYLQDQWDLWGPVFACFLGTLPPNREVTISLCYVQELPLQPDGAAQFCWPHELLPQNNYLSEVSSFTFSHLFLPADWMSSEEVISENLHFNICLKSAHGVSHVAINSSYTPLQYTAPDQTSAEVTKAKGQGRGLQFKKPPCFPTHTPGSLLGDPVVMVTLMPDIPEEVPNPGQPGEFLFLMDRSLFQDAQLLHVGRCSNTLLFLLKSLPLGCYFNIYSFGATFKAFYPRSVEYTQESMDNAVGRISSICPDLGGCDLLGLLRSIYNTPHLHGHARQVSGEPRCPDFCPAITHRPDCARGTQLVRATPPIPLSPREPRHQGPWAEPWWSCDLRCPALCPQVLKCLKRALKLAAEEVSLSWTLPCGLEVEVLGGTPQSIFQGQHSLLYAQIHGQAQVRAGTTVTPSYLPIASQQSSGALHRGVEKGHLSVIVPTLLLACSPTACKPPPPPISSLKHVNPREFVLCSQNSGPWSSEDIAECQELVALQNVDGSWALSSGLASVLEVDEAEIKGKMPGEVLEPSIWATVLALTWLNRNDKCYRDFCELLEAKAVTWLCSRLDKCLEAANTLLGSTVEPSVFRL</sequence>
<keyword evidence="3" id="KW-1185">Reference proteome</keyword>